<protein>
    <recommendedName>
        <fullName evidence="5">Kazal-like domain-containing protein</fullName>
    </recommendedName>
</protein>
<dbReference type="Pfam" id="PF07648">
    <property type="entry name" value="Kazal_2"/>
    <property type="match status" value="1"/>
</dbReference>
<dbReference type="GO" id="GO:0005576">
    <property type="term" value="C:extracellular region"/>
    <property type="evidence" value="ECO:0007669"/>
    <property type="project" value="TreeGrafter"/>
</dbReference>
<organism evidence="6 7">
    <name type="scientific">Caerostris extrusa</name>
    <name type="common">Bark spider</name>
    <name type="synonym">Caerostris bankana</name>
    <dbReference type="NCBI Taxonomy" id="172846"/>
    <lineage>
        <taxon>Eukaryota</taxon>
        <taxon>Metazoa</taxon>
        <taxon>Ecdysozoa</taxon>
        <taxon>Arthropoda</taxon>
        <taxon>Chelicerata</taxon>
        <taxon>Arachnida</taxon>
        <taxon>Araneae</taxon>
        <taxon>Araneomorphae</taxon>
        <taxon>Entelegynae</taxon>
        <taxon>Araneoidea</taxon>
        <taxon>Araneidae</taxon>
        <taxon>Caerostris</taxon>
    </lineage>
</organism>
<dbReference type="SMART" id="SM00280">
    <property type="entry name" value="KAZAL"/>
    <property type="match status" value="1"/>
</dbReference>
<evidence type="ECO:0000313" key="7">
    <source>
        <dbReference type="Proteomes" id="UP001054945"/>
    </source>
</evidence>
<dbReference type="PANTHER" id="PTHR10913:SF45">
    <property type="entry name" value="FOLLISTATIN, ISOFORM A-RELATED"/>
    <property type="match status" value="1"/>
</dbReference>
<dbReference type="AlphaFoldDB" id="A0AAV4Q080"/>
<dbReference type="EMBL" id="BPLR01005485">
    <property type="protein sequence ID" value="GIY02719.1"/>
    <property type="molecule type" value="Genomic_DNA"/>
</dbReference>
<evidence type="ECO:0000256" key="2">
    <source>
        <dbReference type="ARBA" id="ARBA00022900"/>
    </source>
</evidence>
<comment type="caution">
    <text evidence="6">The sequence shown here is derived from an EMBL/GenBank/DDBJ whole genome shotgun (WGS) entry which is preliminary data.</text>
</comment>
<dbReference type="PROSITE" id="PS51465">
    <property type="entry name" value="KAZAL_2"/>
    <property type="match status" value="1"/>
</dbReference>
<evidence type="ECO:0000256" key="1">
    <source>
        <dbReference type="ARBA" id="ARBA00022690"/>
    </source>
</evidence>
<dbReference type="InterPro" id="IPR036058">
    <property type="entry name" value="Kazal_dom_sf"/>
</dbReference>
<dbReference type="CDD" id="cd00104">
    <property type="entry name" value="KAZAL_FS"/>
    <property type="match status" value="1"/>
</dbReference>
<dbReference type="FunFam" id="3.30.60.30:FF:000024">
    <property type="entry name" value="Transmembrane agrin"/>
    <property type="match status" value="1"/>
</dbReference>
<dbReference type="Proteomes" id="UP001054945">
    <property type="component" value="Unassembled WGS sequence"/>
</dbReference>
<feature type="domain" description="Kazal-like" evidence="5">
    <location>
        <begin position="52"/>
        <end position="111"/>
    </location>
</feature>
<dbReference type="Gene3D" id="3.30.60.30">
    <property type="match status" value="1"/>
</dbReference>
<dbReference type="SUPFAM" id="SSF100895">
    <property type="entry name" value="Kazal-type serine protease inhibitors"/>
    <property type="match status" value="1"/>
</dbReference>
<dbReference type="InterPro" id="IPR050653">
    <property type="entry name" value="Prot_Inhib_GrowthFact_Antg"/>
</dbReference>
<keyword evidence="3" id="KW-1015">Disulfide bond</keyword>
<gene>
    <name evidence="6" type="ORF">CEXT_111811</name>
</gene>
<keyword evidence="1" id="KW-0646">Protease inhibitor</keyword>
<evidence type="ECO:0000256" key="4">
    <source>
        <dbReference type="SAM" id="SignalP"/>
    </source>
</evidence>
<evidence type="ECO:0000259" key="5">
    <source>
        <dbReference type="PROSITE" id="PS51465"/>
    </source>
</evidence>
<feature type="signal peptide" evidence="4">
    <location>
        <begin position="1"/>
        <end position="24"/>
    </location>
</feature>
<dbReference type="InterPro" id="IPR002350">
    <property type="entry name" value="Kazal_dom"/>
</dbReference>
<dbReference type="PANTHER" id="PTHR10913">
    <property type="entry name" value="FOLLISTATIN-RELATED"/>
    <property type="match status" value="1"/>
</dbReference>
<proteinExistence type="predicted"/>
<feature type="chain" id="PRO_5043730404" description="Kazal-like domain-containing protein" evidence="4">
    <location>
        <begin position="25"/>
        <end position="135"/>
    </location>
</feature>
<dbReference type="GO" id="GO:0030154">
    <property type="term" value="P:cell differentiation"/>
    <property type="evidence" value="ECO:0007669"/>
    <property type="project" value="TreeGrafter"/>
</dbReference>
<reference evidence="6 7" key="1">
    <citation type="submission" date="2021-06" db="EMBL/GenBank/DDBJ databases">
        <title>Caerostris extrusa draft genome.</title>
        <authorList>
            <person name="Kono N."/>
            <person name="Arakawa K."/>
        </authorList>
    </citation>
    <scope>NUCLEOTIDE SEQUENCE [LARGE SCALE GENOMIC DNA]</scope>
</reference>
<accession>A0AAV4Q080</accession>
<evidence type="ECO:0000256" key="3">
    <source>
        <dbReference type="ARBA" id="ARBA00023157"/>
    </source>
</evidence>
<evidence type="ECO:0000313" key="6">
    <source>
        <dbReference type="EMBL" id="GIY02719.1"/>
    </source>
</evidence>
<keyword evidence="7" id="KW-1185">Reference proteome</keyword>
<name>A0AAV4Q080_CAEEX</name>
<keyword evidence="4" id="KW-0732">Signal</keyword>
<sequence length="135" mass="15210">MGQSRRHSLCVLIGYLLSYRLTLGCYQFPADVKDPCMDKECHFGSKCRPSLDGRTAECMCPEKCANYGDSRGSRPVCGSDGRDYPNVCELEKAACKQMREITIKYQGHCGECYFPYMCYLLPGESPLPQIVILNK</sequence>
<keyword evidence="2" id="KW-0722">Serine protease inhibitor</keyword>